<dbReference type="InterPro" id="IPR056363">
    <property type="entry name" value="LRR_LRWD1_dom"/>
</dbReference>
<keyword evidence="2" id="KW-0677">Repeat</keyword>
<dbReference type="SUPFAM" id="SSF52058">
    <property type="entry name" value="L domain-like"/>
    <property type="match status" value="2"/>
</dbReference>
<evidence type="ECO:0000259" key="5">
    <source>
        <dbReference type="Pfam" id="PF23211"/>
    </source>
</evidence>
<feature type="domain" description="Leucine-rich repeat and WD repeat-containing protein 1 LRR" evidence="5">
    <location>
        <begin position="377"/>
        <end position="458"/>
    </location>
</feature>
<feature type="signal peptide" evidence="4">
    <location>
        <begin position="1"/>
        <end position="22"/>
    </location>
</feature>
<reference evidence="7" key="2">
    <citation type="submission" date="2018-07" db="EMBL/GenBank/DDBJ databases">
        <authorList>
            <person name="Quirk P.G."/>
            <person name="Krulwich T.A."/>
        </authorList>
    </citation>
    <scope>NUCLEOTIDE SEQUENCE</scope>
</reference>
<feature type="compositionally biased region" description="Polar residues" evidence="3">
    <location>
        <begin position="823"/>
        <end position="834"/>
    </location>
</feature>
<dbReference type="SMART" id="SM00365">
    <property type="entry name" value="LRR_SD22"/>
    <property type="match status" value="5"/>
</dbReference>
<organism evidence="7">
    <name type="scientific">Culicoides sonorensis</name>
    <name type="common">Biting midge</name>
    <dbReference type="NCBI Taxonomy" id="179676"/>
    <lineage>
        <taxon>Eukaryota</taxon>
        <taxon>Metazoa</taxon>
        <taxon>Ecdysozoa</taxon>
        <taxon>Arthropoda</taxon>
        <taxon>Hexapoda</taxon>
        <taxon>Insecta</taxon>
        <taxon>Pterygota</taxon>
        <taxon>Neoptera</taxon>
        <taxon>Endopterygota</taxon>
        <taxon>Diptera</taxon>
        <taxon>Nematocera</taxon>
        <taxon>Chironomoidea</taxon>
        <taxon>Ceratopogonidae</taxon>
        <taxon>Ceratopogoninae</taxon>
        <taxon>Culicoides</taxon>
        <taxon>Monoculicoides</taxon>
    </lineage>
</organism>
<dbReference type="AlphaFoldDB" id="A0A336LN13"/>
<evidence type="ECO:0000256" key="1">
    <source>
        <dbReference type="ARBA" id="ARBA00022614"/>
    </source>
</evidence>
<feature type="region of interest" description="Disordered" evidence="3">
    <location>
        <begin position="817"/>
        <end position="842"/>
    </location>
</feature>
<evidence type="ECO:0000256" key="2">
    <source>
        <dbReference type="ARBA" id="ARBA00022737"/>
    </source>
</evidence>
<reference evidence="6" key="1">
    <citation type="submission" date="2018-04" db="EMBL/GenBank/DDBJ databases">
        <authorList>
            <person name="Go L.Y."/>
            <person name="Mitchell J.A."/>
        </authorList>
    </citation>
    <scope>NUCLEOTIDE SEQUENCE</scope>
    <source>
        <tissue evidence="6">Whole organism</tissue>
    </source>
</reference>
<dbReference type="PROSITE" id="PS51450">
    <property type="entry name" value="LRR"/>
    <property type="match status" value="4"/>
</dbReference>
<dbReference type="VEuPathDB" id="VectorBase:CSON014806"/>
<name>A0A336LN13_CULSO</name>
<protein>
    <submittedName>
        <fullName evidence="7">CSON014806 protein</fullName>
    </submittedName>
</protein>
<evidence type="ECO:0000256" key="4">
    <source>
        <dbReference type="SAM" id="SignalP"/>
    </source>
</evidence>
<feature type="region of interest" description="Disordered" evidence="3">
    <location>
        <begin position="610"/>
        <end position="636"/>
    </location>
</feature>
<dbReference type="PRINTS" id="PR00019">
    <property type="entry name" value="LEURICHRPT"/>
</dbReference>
<keyword evidence="1" id="KW-0433">Leucine-rich repeat</keyword>
<dbReference type="Pfam" id="PF23211">
    <property type="entry name" value="LRR_LRWD1"/>
    <property type="match status" value="1"/>
</dbReference>
<dbReference type="SMART" id="SM00369">
    <property type="entry name" value="LRR_TYP"/>
    <property type="match status" value="8"/>
</dbReference>
<gene>
    <name evidence="7" type="primary">CSON014806</name>
</gene>
<dbReference type="EMBL" id="UFQS01000086">
    <property type="protein sequence ID" value="SSW99090.1"/>
    <property type="molecule type" value="Genomic_DNA"/>
</dbReference>
<evidence type="ECO:0000256" key="3">
    <source>
        <dbReference type="SAM" id="MobiDB-lite"/>
    </source>
</evidence>
<evidence type="ECO:0000313" key="7">
    <source>
        <dbReference type="EMBL" id="SSX19472.1"/>
    </source>
</evidence>
<dbReference type="Gene3D" id="3.80.10.10">
    <property type="entry name" value="Ribonuclease Inhibitor"/>
    <property type="match status" value="3"/>
</dbReference>
<dbReference type="InterPro" id="IPR003591">
    <property type="entry name" value="Leu-rich_rpt_typical-subtyp"/>
</dbReference>
<dbReference type="InterPro" id="IPR001611">
    <property type="entry name" value="Leu-rich_rpt"/>
</dbReference>
<feature type="chain" id="PRO_5036328615" evidence="4">
    <location>
        <begin position="23"/>
        <end position="870"/>
    </location>
</feature>
<dbReference type="PANTHER" id="PTHR24366">
    <property type="entry name" value="IG(IMMUNOGLOBULIN) AND LRR(LEUCINE RICH REPEAT) DOMAINS"/>
    <property type="match status" value="1"/>
</dbReference>
<keyword evidence="4" id="KW-0732">Signal</keyword>
<dbReference type="OMA" id="DKNHLRC"/>
<dbReference type="InterPro" id="IPR032675">
    <property type="entry name" value="LRR_dom_sf"/>
</dbReference>
<feature type="region of interest" description="Disordered" evidence="3">
    <location>
        <begin position="697"/>
        <end position="727"/>
    </location>
</feature>
<dbReference type="SMART" id="SM00364">
    <property type="entry name" value="LRR_BAC"/>
    <property type="match status" value="3"/>
</dbReference>
<sequence length="870" mass="100555">MASIQIFYILTVIFTLQKRIIATISCPQECQCTIEGLNFLVDCSNQGLTQLPVFDYKLVHLLDLSNNKFTKFPLNVRELQGLEYLDISYNQLSTLPENAFHGMTSLKVLDLSYNNISYWADIHPNTIFAQTNQLIELSLAGNQFTSMTSLDQNLLLMSKSLTLLDLRNCQISKVTGDYIFMGMERLEKVSFRGNPLHTITDLYSDTLLEIDLSGCKLEILSPTLLEGLSKLISLNLNHNSRLSLQNGQRFVKSLSEVVHSMTLKHLDLSYCNMENIELEGFPNLTTVSLSFNMINYLYRDSFTHNRRLEVIDISANSISHITPDTFKYLPNLKHVDLSYNTLSTLDRDMFKNNFLLKTVNLARNYIQKLMRLTSSSLTKLNVSGCEIISLDRDTIGNLPRLIELDLSHNLISELPSYLRSNALQSLNLQNNRLMKVNNETFYQLPELTQLNLVGNRLTSTLKRDTFKENRFLHKIWLGDNPWICDCERTDFYDFYQYLTEPPVKIADRNNLKCYSPEEAYGNYWETACYLKWYPNERNFGLTEKIWIGRELTRREREREETLAEAEDIARQTRMRLQQEALLNAPDPREVSPPDYEVAIRMPKPLFSSLDELSTRRSKRKRRTQKNGDENETEQVENVEFSLRRQRFRSEEVLSPRTSRVPPRLHPFELEALERSREIEDIYAYSPQSPLEELEEFRSFDSQNASPYTKRRGEENRRASPFKRRDTERLNKQKIADRIASVEVIPDLAPNLDDDDHDDETNIKPSNIASIVCQIRQSKENLFSNEPTPGPSMSPEASKCLEDEFKLMDEALKTNICTDKKNEPSNTTTGSIKTLNSSSSSSNEIEVISSEDIERVSTGQEFIVIDRQNNR</sequence>
<dbReference type="PANTHER" id="PTHR24366:SF96">
    <property type="entry name" value="LEUCINE RICH REPEAT CONTAINING 53"/>
    <property type="match status" value="1"/>
</dbReference>
<accession>A0A336LN13</accession>
<dbReference type="Pfam" id="PF13855">
    <property type="entry name" value="LRR_8"/>
    <property type="match status" value="2"/>
</dbReference>
<feature type="compositionally biased region" description="Basic and acidic residues" evidence="3">
    <location>
        <begin position="710"/>
        <end position="727"/>
    </location>
</feature>
<feature type="compositionally biased region" description="Basic residues" evidence="3">
    <location>
        <begin position="615"/>
        <end position="624"/>
    </location>
</feature>
<dbReference type="Pfam" id="PF13516">
    <property type="entry name" value="LRR_6"/>
    <property type="match status" value="1"/>
</dbReference>
<dbReference type="EMBL" id="UFQT01000086">
    <property type="protein sequence ID" value="SSX19472.1"/>
    <property type="molecule type" value="Genomic_DNA"/>
</dbReference>
<proteinExistence type="predicted"/>
<evidence type="ECO:0000313" key="6">
    <source>
        <dbReference type="EMBL" id="SSW99090.1"/>
    </source>
</evidence>